<organism evidence="3 4">
    <name type="scientific">Streptomyces cellulosae</name>
    <dbReference type="NCBI Taxonomy" id="1968"/>
    <lineage>
        <taxon>Bacteria</taxon>
        <taxon>Bacillati</taxon>
        <taxon>Actinomycetota</taxon>
        <taxon>Actinomycetes</taxon>
        <taxon>Kitasatosporales</taxon>
        <taxon>Streptomycetaceae</taxon>
        <taxon>Streptomyces</taxon>
    </lineage>
</organism>
<dbReference type="RefSeq" id="WP_398661019.1">
    <property type="nucleotide sequence ID" value="NZ_JBITDC010000022.1"/>
</dbReference>
<dbReference type="Proteomes" id="UP001612415">
    <property type="component" value="Unassembled WGS sequence"/>
</dbReference>
<proteinExistence type="predicted"/>
<evidence type="ECO:0000256" key="2">
    <source>
        <dbReference type="SAM" id="SignalP"/>
    </source>
</evidence>
<gene>
    <name evidence="3" type="ORF">ACIA8P_39355</name>
</gene>
<keyword evidence="4" id="KW-1185">Reference proteome</keyword>
<feature type="region of interest" description="Disordered" evidence="1">
    <location>
        <begin position="87"/>
        <end position="109"/>
    </location>
</feature>
<name>A0ABW7YEQ7_STRCE</name>
<comment type="caution">
    <text evidence="3">The sequence shown here is derived from an EMBL/GenBank/DDBJ whole genome shotgun (WGS) entry which is preliminary data.</text>
</comment>
<sequence length="123" mass="13008">MPRNRRRITTIATAVAAVTLTAALATACDPDDVDTVGTSLDCVSDADTITDSLKAIHEAGWDAATDPTRTDESIDTIEKNLDAINKDTDDSKDYDKAVLNGDAHPDSGRIDAAADRLTDLCTS</sequence>
<feature type="compositionally biased region" description="Basic and acidic residues" evidence="1">
    <location>
        <begin position="87"/>
        <end position="96"/>
    </location>
</feature>
<evidence type="ECO:0000313" key="4">
    <source>
        <dbReference type="Proteomes" id="UP001612415"/>
    </source>
</evidence>
<dbReference type="EMBL" id="JBITDC010000022">
    <property type="protein sequence ID" value="MFI5680599.1"/>
    <property type="molecule type" value="Genomic_DNA"/>
</dbReference>
<keyword evidence="2" id="KW-0732">Signal</keyword>
<evidence type="ECO:0000256" key="1">
    <source>
        <dbReference type="SAM" id="MobiDB-lite"/>
    </source>
</evidence>
<reference evidence="3 4" key="1">
    <citation type="submission" date="2024-10" db="EMBL/GenBank/DDBJ databases">
        <title>The Natural Products Discovery Center: Release of the First 8490 Sequenced Strains for Exploring Actinobacteria Biosynthetic Diversity.</title>
        <authorList>
            <person name="Kalkreuter E."/>
            <person name="Kautsar S.A."/>
            <person name="Yang D."/>
            <person name="Bader C.D."/>
            <person name="Teijaro C.N."/>
            <person name="Fluegel L."/>
            <person name="Davis C.M."/>
            <person name="Simpson J.R."/>
            <person name="Lauterbach L."/>
            <person name="Steele A.D."/>
            <person name="Gui C."/>
            <person name="Meng S."/>
            <person name="Li G."/>
            <person name="Viehrig K."/>
            <person name="Ye F."/>
            <person name="Su P."/>
            <person name="Kiefer A.F."/>
            <person name="Nichols A."/>
            <person name="Cepeda A.J."/>
            <person name="Yan W."/>
            <person name="Fan B."/>
            <person name="Jiang Y."/>
            <person name="Adhikari A."/>
            <person name="Zheng C.-J."/>
            <person name="Schuster L."/>
            <person name="Cowan T.M."/>
            <person name="Smanski M.J."/>
            <person name="Chevrette M.G."/>
            <person name="De Carvalho L.P.S."/>
            <person name="Shen B."/>
        </authorList>
    </citation>
    <scope>NUCLEOTIDE SEQUENCE [LARGE SCALE GENOMIC DNA]</scope>
    <source>
        <strain evidence="3 4">NPDC051599</strain>
    </source>
</reference>
<accession>A0ABW7YEQ7</accession>
<evidence type="ECO:0008006" key="5">
    <source>
        <dbReference type="Google" id="ProtNLM"/>
    </source>
</evidence>
<dbReference type="PROSITE" id="PS51257">
    <property type="entry name" value="PROKAR_LIPOPROTEIN"/>
    <property type="match status" value="1"/>
</dbReference>
<evidence type="ECO:0000313" key="3">
    <source>
        <dbReference type="EMBL" id="MFI5680599.1"/>
    </source>
</evidence>
<protein>
    <recommendedName>
        <fullName evidence="5">Secreted protein</fullName>
    </recommendedName>
</protein>
<feature type="signal peptide" evidence="2">
    <location>
        <begin position="1"/>
        <end position="27"/>
    </location>
</feature>
<feature type="chain" id="PRO_5045773881" description="Secreted protein" evidence="2">
    <location>
        <begin position="28"/>
        <end position="123"/>
    </location>
</feature>